<evidence type="ECO:0000313" key="4">
    <source>
        <dbReference type="EMBL" id="CUU74717.1"/>
    </source>
</evidence>
<dbReference type="Proteomes" id="UP000052245">
    <property type="component" value="Unassembled WGS sequence"/>
</dbReference>
<dbReference type="InterPro" id="IPR027417">
    <property type="entry name" value="P-loop_NTPase"/>
</dbReference>
<feature type="domain" description="KaiC-like" evidence="3">
    <location>
        <begin position="79"/>
        <end position="292"/>
    </location>
</feature>
<comment type="caution">
    <text evidence="4">The sequence shown here is derived from an EMBL/GenBank/DDBJ whole genome shotgun (WGS) entry which is preliminary data.</text>
</comment>
<name>A0A9W5AMQ9_CAMHY</name>
<dbReference type="RefSeq" id="WP_059442976.1">
    <property type="nucleotide sequence ID" value="NZ_FAVC01000001.1"/>
</dbReference>
<evidence type="ECO:0000256" key="2">
    <source>
        <dbReference type="ARBA" id="ARBA00022840"/>
    </source>
</evidence>
<gene>
    <name evidence="4" type="ORF">ERS739223_00480</name>
</gene>
<accession>A0A9W5AMQ9</accession>
<keyword evidence="2" id="KW-0067">ATP-binding</keyword>
<evidence type="ECO:0000313" key="5">
    <source>
        <dbReference type="Proteomes" id="UP000052245"/>
    </source>
</evidence>
<evidence type="ECO:0000259" key="3">
    <source>
        <dbReference type="Pfam" id="PF06745"/>
    </source>
</evidence>
<protein>
    <submittedName>
        <fullName evidence="4">Type II secretion system protein</fullName>
    </submittedName>
</protein>
<dbReference type="Pfam" id="PF06745">
    <property type="entry name" value="ATPase"/>
    <property type="match status" value="1"/>
</dbReference>
<dbReference type="SUPFAM" id="SSF52540">
    <property type="entry name" value="P-loop containing nucleoside triphosphate hydrolases"/>
    <property type="match status" value="1"/>
</dbReference>
<dbReference type="AlphaFoldDB" id="A0A9W5AMQ9"/>
<organism evidence="4 5">
    <name type="scientific">Campylobacter hyointestinalis subsp. hyointestinalis</name>
    <dbReference type="NCBI Taxonomy" id="91352"/>
    <lineage>
        <taxon>Bacteria</taxon>
        <taxon>Pseudomonadati</taxon>
        <taxon>Campylobacterota</taxon>
        <taxon>Epsilonproteobacteria</taxon>
        <taxon>Campylobacterales</taxon>
        <taxon>Campylobacteraceae</taxon>
        <taxon>Campylobacter</taxon>
    </lineage>
</organism>
<dbReference type="InterPro" id="IPR014774">
    <property type="entry name" value="KaiC-like_dom"/>
</dbReference>
<proteinExistence type="predicted"/>
<dbReference type="Gene3D" id="3.40.50.300">
    <property type="entry name" value="P-loop containing nucleotide triphosphate hydrolases"/>
    <property type="match status" value="1"/>
</dbReference>
<dbReference type="EMBL" id="FAVC01000001">
    <property type="protein sequence ID" value="CUU74717.1"/>
    <property type="molecule type" value="Genomic_DNA"/>
</dbReference>
<reference evidence="4 5" key="1">
    <citation type="submission" date="2015-11" db="EMBL/GenBank/DDBJ databases">
        <authorList>
            <consortium name="Pathogen Informatics"/>
        </authorList>
    </citation>
    <scope>NUCLEOTIDE SEQUENCE [LARGE SCALE GENOMIC DNA]</scope>
    <source>
        <strain evidence="4 5">007A-0283</strain>
    </source>
</reference>
<keyword evidence="1" id="KW-0547">Nucleotide-binding</keyword>
<dbReference type="PANTHER" id="PTHR43637">
    <property type="entry name" value="UPF0273 PROTEIN TM_0370"/>
    <property type="match status" value="1"/>
</dbReference>
<dbReference type="GO" id="GO:0005524">
    <property type="term" value="F:ATP binding"/>
    <property type="evidence" value="ECO:0007669"/>
    <property type="project" value="UniProtKB-KW"/>
</dbReference>
<sequence>MLSANPSTNVFNYIGEIQNRYKIQEQTRIAGMLSQKASEGEVVEVDEILSYIKDAPTNFKTFHGWAEDVDNMPVLPKYETGISFLDRALDGGFNMAQLVLLSGEPEAGKTSMGVQILENVSYGFKTAFFCFEFTARQYITTKLKSCPSFRENENMYIINDGYDIGTVADRIRALAKMGVKFILIDSQMRIDVFKARSMEEEESEKFSTLAKLAHSLEILIILIVQTSKTDSNNPMGSKKGGHESSITIRIEHVKSKSGEQREFDPSKRVIIIKKNKQTGKHFKEEVAFDINTRRFKMMYQTRQPSQTADFKDG</sequence>
<evidence type="ECO:0000256" key="1">
    <source>
        <dbReference type="ARBA" id="ARBA00022741"/>
    </source>
</evidence>